<comment type="caution">
    <text evidence="2">The sequence shown here is derived from an EMBL/GenBank/DDBJ whole genome shotgun (WGS) entry which is preliminary data.</text>
</comment>
<organism evidence="2 3">
    <name type="scientific">Cellulomonas cellasea DSM 20118</name>
    <dbReference type="NCBI Taxonomy" id="1408250"/>
    <lineage>
        <taxon>Bacteria</taxon>
        <taxon>Bacillati</taxon>
        <taxon>Actinomycetota</taxon>
        <taxon>Actinomycetes</taxon>
        <taxon>Micrococcales</taxon>
        <taxon>Cellulomonadaceae</taxon>
        <taxon>Cellulomonas</taxon>
    </lineage>
</organism>
<dbReference type="Proteomes" id="UP000029833">
    <property type="component" value="Unassembled WGS sequence"/>
</dbReference>
<dbReference type="InterPro" id="IPR013324">
    <property type="entry name" value="RNA_pol_sigma_r3/r4-like"/>
</dbReference>
<dbReference type="Pfam" id="PF04545">
    <property type="entry name" value="Sigma70_r4"/>
    <property type="match status" value="1"/>
</dbReference>
<evidence type="ECO:0000259" key="1">
    <source>
        <dbReference type="PROSITE" id="PS00716"/>
    </source>
</evidence>
<evidence type="ECO:0000313" key="3">
    <source>
        <dbReference type="Proteomes" id="UP000029833"/>
    </source>
</evidence>
<protein>
    <recommendedName>
        <fullName evidence="1">RNA polymerase sigma-70 domain-containing protein</fullName>
    </recommendedName>
</protein>
<accession>A0A0A0B9P0</accession>
<dbReference type="Gene3D" id="1.20.140.160">
    <property type="match status" value="1"/>
</dbReference>
<name>A0A0A0B9P0_9CELL</name>
<dbReference type="InterPro" id="IPR007630">
    <property type="entry name" value="RNA_pol_sigma70_r4"/>
</dbReference>
<dbReference type="InterPro" id="IPR000943">
    <property type="entry name" value="RNA_pol_sigma70"/>
</dbReference>
<sequence length="38" mass="4244">MTLAEIGRVLGVTESRISQMHTAAMLRLRTKLTESDRA</sequence>
<evidence type="ECO:0000313" key="2">
    <source>
        <dbReference type="EMBL" id="KGM02524.1"/>
    </source>
</evidence>
<proteinExistence type="predicted"/>
<dbReference type="PROSITE" id="PS00716">
    <property type="entry name" value="SIGMA70_2"/>
    <property type="match status" value="1"/>
</dbReference>
<dbReference type="STRING" id="1408250.Q760_12855"/>
<reference evidence="2 3" key="1">
    <citation type="submission" date="2013-10" db="EMBL/GenBank/DDBJ databases">
        <authorList>
            <person name="Wang G."/>
            <person name="Zhuang W."/>
        </authorList>
    </citation>
    <scope>NUCLEOTIDE SEQUENCE [LARGE SCALE GENOMIC DNA]</scope>
    <source>
        <strain evidence="2 3">DSM 20118</strain>
    </source>
</reference>
<dbReference type="RefSeq" id="WP_281282386.1">
    <property type="nucleotide sequence ID" value="NZ_AXNT01000044.1"/>
</dbReference>
<keyword evidence="3" id="KW-1185">Reference proteome</keyword>
<dbReference type="AlphaFoldDB" id="A0A0A0B9P0"/>
<dbReference type="GO" id="GO:0003700">
    <property type="term" value="F:DNA-binding transcription factor activity"/>
    <property type="evidence" value="ECO:0007669"/>
    <property type="project" value="InterPro"/>
</dbReference>
<feature type="domain" description="RNA polymerase sigma-70" evidence="1">
    <location>
        <begin position="2"/>
        <end position="28"/>
    </location>
</feature>
<dbReference type="GO" id="GO:0006352">
    <property type="term" value="P:DNA-templated transcription initiation"/>
    <property type="evidence" value="ECO:0007669"/>
    <property type="project" value="InterPro"/>
</dbReference>
<gene>
    <name evidence="2" type="ORF">Q760_12855</name>
</gene>
<dbReference type="EMBL" id="AXNT01000044">
    <property type="protein sequence ID" value="KGM02524.1"/>
    <property type="molecule type" value="Genomic_DNA"/>
</dbReference>
<dbReference type="SUPFAM" id="SSF88659">
    <property type="entry name" value="Sigma3 and sigma4 domains of RNA polymerase sigma factors"/>
    <property type="match status" value="1"/>
</dbReference>